<keyword evidence="2" id="KW-1185">Reference proteome</keyword>
<name>A0ABV0SYW1_9TELE</name>
<evidence type="ECO:0000313" key="2">
    <source>
        <dbReference type="Proteomes" id="UP001482620"/>
    </source>
</evidence>
<gene>
    <name evidence="1" type="ORF">ILYODFUR_010429</name>
</gene>
<dbReference type="Proteomes" id="UP001482620">
    <property type="component" value="Unassembled WGS sequence"/>
</dbReference>
<protein>
    <submittedName>
        <fullName evidence="1">Uncharacterized protein</fullName>
    </submittedName>
</protein>
<reference evidence="1 2" key="1">
    <citation type="submission" date="2021-06" db="EMBL/GenBank/DDBJ databases">
        <authorList>
            <person name="Palmer J.M."/>
        </authorList>
    </citation>
    <scope>NUCLEOTIDE SEQUENCE [LARGE SCALE GENOMIC DNA]</scope>
    <source>
        <strain evidence="2">if_2019</strain>
        <tissue evidence="1">Muscle</tissue>
    </source>
</reference>
<dbReference type="EMBL" id="JAHRIQ010012343">
    <property type="protein sequence ID" value="MEQ2224723.1"/>
    <property type="molecule type" value="Genomic_DNA"/>
</dbReference>
<proteinExistence type="predicted"/>
<sequence>MCDLSSLWVNADKMTQCKYEAGAGTPWQRLHAALSRVLSAPAAWSKRCLGKVPGWMHRPRTLPSPAPRSLCGEPLTVLFPIILQPSK</sequence>
<evidence type="ECO:0000313" key="1">
    <source>
        <dbReference type="EMBL" id="MEQ2224723.1"/>
    </source>
</evidence>
<accession>A0ABV0SYW1</accession>
<comment type="caution">
    <text evidence="1">The sequence shown here is derived from an EMBL/GenBank/DDBJ whole genome shotgun (WGS) entry which is preliminary data.</text>
</comment>
<organism evidence="1 2">
    <name type="scientific">Ilyodon furcidens</name>
    <name type="common">goldbreast splitfin</name>
    <dbReference type="NCBI Taxonomy" id="33524"/>
    <lineage>
        <taxon>Eukaryota</taxon>
        <taxon>Metazoa</taxon>
        <taxon>Chordata</taxon>
        <taxon>Craniata</taxon>
        <taxon>Vertebrata</taxon>
        <taxon>Euteleostomi</taxon>
        <taxon>Actinopterygii</taxon>
        <taxon>Neopterygii</taxon>
        <taxon>Teleostei</taxon>
        <taxon>Neoteleostei</taxon>
        <taxon>Acanthomorphata</taxon>
        <taxon>Ovalentaria</taxon>
        <taxon>Atherinomorphae</taxon>
        <taxon>Cyprinodontiformes</taxon>
        <taxon>Goodeidae</taxon>
        <taxon>Ilyodon</taxon>
    </lineage>
</organism>